<organism evidence="3">
    <name type="scientific">Triticum aestivum</name>
    <name type="common">Wheat</name>
    <dbReference type="NCBI Taxonomy" id="4565"/>
    <lineage>
        <taxon>Eukaryota</taxon>
        <taxon>Viridiplantae</taxon>
        <taxon>Streptophyta</taxon>
        <taxon>Embryophyta</taxon>
        <taxon>Tracheophyta</taxon>
        <taxon>Spermatophyta</taxon>
        <taxon>Magnoliopsida</taxon>
        <taxon>Liliopsida</taxon>
        <taxon>Poales</taxon>
        <taxon>Poaceae</taxon>
        <taxon>BOP clade</taxon>
        <taxon>Pooideae</taxon>
        <taxon>Triticodae</taxon>
        <taxon>Triticeae</taxon>
        <taxon>Triticinae</taxon>
        <taxon>Triticum</taxon>
    </lineage>
</organism>
<dbReference type="STRING" id="4565.A0A3B6TYM7"/>
<dbReference type="SMR" id="A0A3B6TYM7"/>
<reference evidence="3" key="1">
    <citation type="submission" date="2018-08" db="EMBL/GenBank/DDBJ databases">
        <authorList>
            <person name="Rossello M."/>
        </authorList>
    </citation>
    <scope>NUCLEOTIDE SEQUENCE [LARGE SCALE GENOMIC DNA]</scope>
    <source>
        <strain evidence="3">cv. Chinese Spring</strain>
    </source>
</reference>
<dbReference type="Gramene" id="TraesNOR7D03G04530900.1">
    <property type="protein sequence ID" value="TraesNOR7D03G04530900.1.CDS1"/>
    <property type="gene ID" value="TraesNOR7D03G04530900"/>
</dbReference>
<evidence type="ECO:0000313" key="4">
    <source>
        <dbReference type="Proteomes" id="UP000019116"/>
    </source>
</evidence>
<dbReference type="Pfam" id="PF23598">
    <property type="entry name" value="LRR_14"/>
    <property type="match status" value="1"/>
</dbReference>
<protein>
    <recommendedName>
        <fullName evidence="2">Disease resistance R13L4/SHOC-2-like LRR domain-containing protein</fullName>
    </recommendedName>
</protein>
<dbReference type="RefSeq" id="XP_044441203.1">
    <property type="nucleotide sequence ID" value="XM_044585268.1"/>
</dbReference>
<dbReference type="GeneID" id="123167429"/>
<dbReference type="Gramene" id="TraesMAC7D03G04474230.1">
    <property type="protein sequence ID" value="TraesMAC7D03G04474230.1.CDS1"/>
    <property type="gene ID" value="TraesMAC7D03G04474230"/>
</dbReference>
<dbReference type="Gramene" id="TraesCAD_scaffold_087150_01G000300.1">
    <property type="protein sequence ID" value="TraesCAD_scaffold_087150_01G000300.1"/>
    <property type="gene ID" value="TraesCAD_scaffold_087150_01G000300"/>
</dbReference>
<dbReference type="InterPro" id="IPR044974">
    <property type="entry name" value="Disease_R_plants"/>
</dbReference>
<dbReference type="SUPFAM" id="SSF52058">
    <property type="entry name" value="L domain-like"/>
    <property type="match status" value="1"/>
</dbReference>
<dbReference type="Gramene" id="TraesSYM7D03G04536700.1">
    <property type="protein sequence ID" value="TraesSYM7D03G04536700.1.CDS1"/>
    <property type="gene ID" value="TraesSYM7D03G04536700"/>
</dbReference>
<dbReference type="Gramene" id="TraesSTA7D03G04475870.2">
    <property type="protein sequence ID" value="TraesSTA7D03G04475870.2.CDS1"/>
    <property type="gene ID" value="TraesSTA7D03G04475870"/>
</dbReference>
<dbReference type="Gramene" id="TraesPARA_EIv1.0_2632810.3">
    <property type="protein sequence ID" value="TraesPARA_EIv1.0_2632810.3.CDS1"/>
    <property type="gene ID" value="TraesPARA_EIv1.0_2632810"/>
</dbReference>
<gene>
    <name evidence="3" type="primary">LOC123167429</name>
</gene>
<dbReference type="Gramene" id="TraesCLE_scaffold_092234_01G000200.1">
    <property type="protein sequence ID" value="TraesCLE_scaffold_092234_01G000200.1"/>
    <property type="gene ID" value="TraesCLE_scaffold_092234_01G000200"/>
</dbReference>
<evidence type="ECO:0000259" key="2">
    <source>
        <dbReference type="Pfam" id="PF23598"/>
    </source>
</evidence>
<feature type="domain" description="Disease resistance R13L4/SHOC-2-like LRR" evidence="2">
    <location>
        <begin position="268"/>
        <end position="641"/>
    </location>
</feature>
<name>A0A3B6TYM7_WHEAT</name>
<dbReference type="InterPro" id="IPR055414">
    <property type="entry name" value="LRR_R13L4/SHOC2-like"/>
</dbReference>
<evidence type="ECO:0000256" key="1">
    <source>
        <dbReference type="ARBA" id="ARBA00022737"/>
    </source>
</evidence>
<evidence type="ECO:0000313" key="3">
    <source>
        <dbReference type="EnsemblPlants" id="TraesCS7D02G513200.1.cds1"/>
    </source>
</evidence>
<dbReference type="AlphaFoldDB" id="A0A3B6TYM7"/>
<dbReference type="EnsemblPlants" id="TraesCS7D02G513200.1">
    <property type="protein sequence ID" value="TraesCS7D02G513200.1.cds1"/>
    <property type="gene ID" value="TraesCS7D02G513200"/>
</dbReference>
<dbReference type="PANTHER" id="PTHR23155">
    <property type="entry name" value="DISEASE RESISTANCE PROTEIN RP"/>
    <property type="match status" value="1"/>
</dbReference>
<reference evidence="3" key="2">
    <citation type="submission" date="2018-10" db="UniProtKB">
        <authorList>
            <consortium name="EnsemblPlants"/>
        </authorList>
    </citation>
    <scope>IDENTIFICATION</scope>
</reference>
<dbReference type="PANTHER" id="PTHR23155:SF1227">
    <property type="entry name" value="OS11G0462500 PROTEIN"/>
    <property type="match status" value="1"/>
</dbReference>
<dbReference type="Gramene" id="TraesCS7D02G513200.1">
    <property type="protein sequence ID" value="TraesCS7D02G513200.1.cds1"/>
    <property type="gene ID" value="TraesCS7D02G513200"/>
</dbReference>
<dbReference type="Gramene" id="TraesJAG7D03G04466150.1">
    <property type="protein sequence ID" value="TraesJAG7D03G04466150.1.CDS1"/>
    <property type="gene ID" value="TraesJAG7D03G04466150"/>
</dbReference>
<dbReference type="GO" id="GO:0006952">
    <property type="term" value="P:defense response"/>
    <property type="evidence" value="ECO:0007669"/>
    <property type="project" value="InterPro"/>
</dbReference>
<keyword evidence="4" id="KW-1185">Reference proteome</keyword>
<dbReference type="Gramene" id="TraesWEE_scaffold_107478_01G000300.1">
    <property type="protein sequence ID" value="TraesWEE_scaffold_107478_01G000300.1"/>
    <property type="gene ID" value="TraesWEE_scaffold_107478_01G000300"/>
</dbReference>
<dbReference type="Gramene" id="TraesLAC7D03G04430980.1">
    <property type="protein sequence ID" value="TraesLAC7D03G04430980.1.CDS1"/>
    <property type="gene ID" value="TraesLAC7D03G04430980"/>
</dbReference>
<dbReference type="Gramene" id="TraesPARA_EIv1.0_2632810.2">
    <property type="protein sequence ID" value="TraesPARA_EIv1.0_2632810.2.CDS1"/>
    <property type="gene ID" value="TraesPARA_EIv1.0_2632810"/>
</dbReference>
<keyword evidence="1" id="KW-0677">Repeat</keyword>
<proteinExistence type="predicted"/>
<dbReference type="Gramene" id="TraesPARA_EIv1.0_2632810.1">
    <property type="protein sequence ID" value="TraesPARA_EIv1.0_2632810.1.CDS1"/>
    <property type="gene ID" value="TraesPARA_EIv1.0_2632810"/>
</dbReference>
<dbReference type="OMA" id="RYISEWI"/>
<dbReference type="Gramene" id="TraesLDM7D03G04489120.1">
    <property type="protein sequence ID" value="TraesLDM7D03G04489120.1.CDS1"/>
    <property type="gene ID" value="TraesLDM7D03G04489120"/>
</dbReference>
<dbReference type="Proteomes" id="UP000019116">
    <property type="component" value="Chromosome 7D"/>
</dbReference>
<sequence length="651" mass="72512">MEFAVAAFSAVAGVAVSKLNSVKGRPNTDARSISADLNSIKATMLDHADHVRPMSFLRAEYFAQLRALACDIEDCIDCFNAKMTTDADFADEIARLKESSKETTDRIHRFGFIPVQGAAAQESAVAVPAEIENLQCLMRGKHDADYLNCLLYFCLFPPNYHVRTKPLMRRWTAEGLVGREQSAVSNLDKFMESSIIRSTQKSSNGKVKRCQPTGDTIRQYISQRSMSENFILLCHGAAAEMPEGHPRRLSVHPCANVPLNLPESLSDVRTLAVFSTAAGDLDEHVLRFANYRVLRVLDLKECAHLSDGHIQAIYNQELMKYLSIKSGIIDRVPREIGKLNQLETLDLSGSPNCDDADGIVTVYKEVLLLPKLKHLLGRFQLSRRDFFVWRSDVERFLRANKSVLETLSGFVVGGRNGFQQLLSLMRRLRKVKIWCKSDASQENLGVLSSAITQYISDGAGAPHLKRSLSIDFGACPREFVDEIDAVAGKLDSLKLRGQLSRLPPFVAELSALEELCLWSTGLRWEVIREGLSFVGGLKYLKLIEDNLGLIDIWYDHLISIERLSIVFNDPMLIDITIQDGALPCLVSFHIICPQLLLLPGRALGIKIAHMTQLNEVALHPDVDVGIKAEWQRAVDGHTNRPVPVLLSIEGP</sequence>
<dbReference type="Gramene" id="TraesCS7D03G1211400.1">
    <property type="protein sequence ID" value="TraesCS7D03G1211400.1.CDS1"/>
    <property type="gene ID" value="TraesCS7D03G1211400"/>
</dbReference>
<dbReference type="Gramene" id="TraesJUL7D03G04526840.1">
    <property type="protein sequence ID" value="TraesJUL7D03G04526840.1.CDS1"/>
    <property type="gene ID" value="TraesJUL7D03G04526840"/>
</dbReference>
<dbReference type="Gene3D" id="3.80.10.10">
    <property type="entry name" value="Ribonuclease Inhibitor"/>
    <property type="match status" value="1"/>
</dbReference>
<dbReference type="Gramene" id="TraesARI7D03G04559080.1">
    <property type="protein sequence ID" value="TraesARI7D03G04559080.1.CDS1"/>
    <property type="gene ID" value="TraesARI7D03G04559080"/>
</dbReference>
<dbReference type="OrthoDB" id="607301at2759"/>
<accession>A0A3B6TYM7</accession>
<dbReference type="InterPro" id="IPR032675">
    <property type="entry name" value="LRR_dom_sf"/>
</dbReference>
<dbReference type="Gene3D" id="1.20.5.4130">
    <property type="match status" value="1"/>
</dbReference>
<dbReference type="Gramene" id="TraesROB_scaffold_020282_01G000200.1">
    <property type="protein sequence ID" value="TraesROB_scaffold_020282_01G000200.1"/>
    <property type="gene ID" value="TraesROB_scaffold_020282_01G000200"/>
</dbReference>